<feature type="compositionally biased region" description="Low complexity" evidence="1">
    <location>
        <begin position="243"/>
        <end position="254"/>
    </location>
</feature>
<evidence type="ECO:0000313" key="3">
    <source>
        <dbReference type="EMBL" id="POY73316.1"/>
    </source>
</evidence>
<feature type="compositionally biased region" description="Low complexity" evidence="1">
    <location>
        <begin position="326"/>
        <end position="335"/>
    </location>
</feature>
<comment type="caution">
    <text evidence="3">The sequence shown here is derived from an EMBL/GenBank/DDBJ whole genome shotgun (WGS) entry which is preliminary data.</text>
</comment>
<feature type="transmembrane region" description="Helical" evidence="2">
    <location>
        <begin position="979"/>
        <end position="998"/>
    </location>
</feature>
<dbReference type="CDD" id="cd12829">
    <property type="entry name" value="Alr1p-like"/>
    <property type="match status" value="1"/>
</dbReference>
<feature type="compositionally biased region" description="Polar residues" evidence="1">
    <location>
        <begin position="30"/>
        <end position="45"/>
    </location>
</feature>
<dbReference type="EMBL" id="PJQD01000038">
    <property type="protein sequence ID" value="POY73316.1"/>
    <property type="molecule type" value="Genomic_DNA"/>
</dbReference>
<evidence type="ECO:0000313" key="4">
    <source>
        <dbReference type="Proteomes" id="UP000237144"/>
    </source>
</evidence>
<feature type="compositionally biased region" description="Low complexity" evidence="1">
    <location>
        <begin position="585"/>
        <end position="597"/>
    </location>
</feature>
<feature type="transmembrane region" description="Helical" evidence="2">
    <location>
        <begin position="1024"/>
        <end position="1047"/>
    </location>
</feature>
<keyword evidence="2" id="KW-0472">Membrane</keyword>
<dbReference type="InterPro" id="IPR044089">
    <property type="entry name" value="Alr1-like"/>
</dbReference>
<keyword evidence="2" id="KW-1133">Transmembrane helix</keyword>
<gene>
    <name evidence="3" type="ORF">BMF94_3651</name>
</gene>
<evidence type="ECO:0000256" key="1">
    <source>
        <dbReference type="SAM" id="MobiDB-lite"/>
    </source>
</evidence>
<organism evidence="3 4">
    <name type="scientific">Rhodotorula taiwanensis</name>
    <dbReference type="NCBI Taxonomy" id="741276"/>
    <lineage>
        <taxon>Eukaryota</taxon>
        <taxon>Fungi</taxon>
        <taxon>Dikarya</taxon>
        <taxon>Basidiomycota</taxon>
        <taxon>Pucciniomycotina</taxon>
        <taxon>Microbotryomycetes</taxon>
        <taxon>Sporidiobolales</taxon>
        <taxon>Sporidiobolaceae</taxon>
        <taxon>Rhodotorula</taxon>
    </lineage>
</organism>
<dbReference type="Gene3D" id="3.30.460.20">
    <property type="entry name" value="CorA soluble domain-like"/>
    <property type="match status" value="1"/>
</dbReference>
<feature type="region of interest" description="Disordered" evidence="1">
    <location>
        <begin position="462"/>
        <end position="499"/>
    </location>
</feature>
<dbReference type="PANTHER" id="PTHR21535:SF90">
    <property type="entry name" value="CORA METAL ION TRANSPORTER"/>
    <property type="match status" value="1"/>
</dbReference>
<feature type="region of interest" description="Disordered" evidence="1">
    <location>
        <begin position="1"/>
        <end position="78"/>
    </location>
</feature>
<proteinExistence type="predicted"/>
<feature type="compositionally biased region" description="Basic residues" evidence="1">
    <location>
        <begin position="255"/>
        <end position="275"/>
    </location>
</feature>
<keyword evidence="4" id="KW-1185">Reference proteome</keyword>
<feature type="compositionally biased region" description="Low complexity" evidence="1">
    <location>
        <begin position="276"/>
        <end position="313"/>
    </location>
</feature>
<dbReference type="GO" id="GO:0016020">
    <property type="term" value="C:membrane"/>
    <property type="evidence" value="ECO:0007669"/>
    <property type="project" value="TreeGrafter"/>
</dbReference>
<dbReference type="GO" id="GO:0010961">
    <property type="term" value="P:intracellular magnesium ion homeostasis"/>
    <property type="evidence" value="ECO:0007669"/>
    <property type="project" value="TreeGrafter"/>
</dbReference>
<dbReference type="InterPro" id="IPR045861">
    <property type="entry name" value="CorA_cytoplasmic_dom"/>
</dbReference>
<reference evidence="3 4" key="1">
    <citation type="journal article" date="2018" name="Front. Microbiol.">
        <title>Prospects for Fungal Bioremediation of Acidic Radioactive Waste Sites: Characterization and Genome Sequence of Rhodotorula taiwanensis MD1149.</title>
        <authorList>
            <person name="Tkavc R."/>
            <person name="Matrosova V.Y."/>
            <person name="Grichenko O.E."/>
            <person name="Gostincar C."/>
            <person name="Volpe R.P."/>
            <person name="Klimenkova P."/>
            <person name="Gaidamakova E.K."/>
            <person name="Zhou C.E."/>
            <person name="Stewart B.J."/>
            <person name="Lyman M.G."/>
            <person name="Malfatti S.A."/>
            <person name="Rubinfeld B."/>
            <person name="Courtot M."/>
            <person name="Singh J."/>
            <person name="Dalgard C.L."/>
            <person name="Hamilton T."/>
            <person name="Frey K.G."/>
            <person name="Gunde-Cimerman N."/>
            <person name="Dugan L."/>
            <person name="Daly M.J."/>
        </authorList>
    </citation>
    <scope>NUCLEOTIDE SEQUENCE [LARGE SCALE GENOMIC DNA]</scope>
    <source>
        <strain evidence="3 4">MD1149</strain>
    </source>
</reference>
<sequence length="1062" mass="115495">MPVNSGHRAQSGDGAAEATEMRTVDHAAWTSVTTTGAALPSSMTCDETADGDMGRASLEGWQSPPPLDSEREGPVRRESVQGRPHFIDLPLPDLRLPDPALVVPSSTSGGAAPVARRRSILSSNGSSSKNRRSPSRTLSPTSPKALFGLQRTGTLSPEMPAPVPLRPILQNPLTPSVRPNLPGPLETDTTASIHRERSPSPVFAPREDDEPHPEHGAHHEQRTPHPLYTPAPKRRRRRRRKNGSVASGRSSRSGKSARSRVKRALRKVKRRRRRGSTAGSVASGTASSGSSTTTSSGSSTSSSSSSSSSSGRSNSTWAGWRFWRNSSSGSSSSSDDSGEDTDSEWDPPTPHFKLLTPVLSRPTLHYPAHLFSGALPTPAASTPQPALAPDQASPVFELADSAALAPQLERLSAFWRERQQEDGIAGDLGAGIYNPGEAPLQDMPPEMAVSDGYFPPGALERDAAAAASRADDSPLGGSTPAVTPGVLAGPSTKRGREQARTARLEFRRLGKNKEQRNGPAWWLDIMCPSVADMRDLRKHLPLHPLTIEDILHQETREKLESFPALGYYFIVFRALDESYFKYTTTTAPPSAASSTSTLDEKKDFASQDSADSPEPLLQPRQRGRVDIVEGVGGKEGVEGVGVGAVNMYLVVYGDGILSFHFEPIDKHLETVQGKLQQYGNSRNFSSHWMAYSLMDSVVDAFFPIMNFVDEEANDLDVFSVGPKDSMDQSEVARVGANIAKSGVGMVAGQRVYDETVVGIRVDSPTEDDYEKLDRTALDMSGIKCATVERVRRVTALRALPAIPLSPTFARAFPRSFLTTIEKPFKSKVLVGEDGIELQDLSSSSRQLIPDGLSVSAAAKRTLDTVMLGKTPRERTAMLQRITQMRRMVTGLSRLLGPKTDVVRGLRKRVLEEDAALFRGDFKHDIAVYIGDLQDHIIAMQQSLIFYDASLTHDHPAYLSILRFSLQYTKRDTDIGLIKLYSIGLTVLLLNIITGLFSVNVDRPHNGTRDAPHVRADGSPAPLNWFGIVITLLVVAAFCLGVIVYFIFRSSRNKHQKRGPALR</sequence>
<accession>A0A2S5B969</accession>
<evidence type="ECO:0000256" key="2">
    <source>
        <dbReference type="SAM" id="Phobius"/>
    </source>
</evidence>
<dbReference type="GO" id="GO:0015095">
    <property type="term" value="F:magnesium ion transmembrane transporter activity"/>
    <property type="evidence" value="ECO:0007669"/>
    <property type="project" value="InterPro"/>
</dbReference>
<dbReference type="SUPFAM" id="SSF143865">
    <property type="entry name" value="CorA soluble domain-like"/>
    <property type="match status" value="1"/>
</dbReference>
<dbReference type="Proteomes" id="UP000237144">
    <property type="component" value="Unassembled WGS sequence"/>
</dbReference>
<feature type="compositionally biased region" description="Basic residues" evidence="1">
    <location>
        <begin position="232"/>
        <end position="242"/>
    </location>
</feature>
<dbReference type="Gene3D" id="1.20.58.340">
    <property type="entry name" value="Magnesium transport protein CorA, transmembrane region"/>
    <property type="match status" value="1"/>
</dbReference>
<name>A0A2S5B969_9BASI</name>
<dbReference type="OrthoDB" id="29879at2759"/>
<dbReference type="STRING" id="741276.A0A2S5B969"/>
<feature type="compositionally biased region" description="Basic and acidic residues" evidence="1">
    <location>
        <begin position="68"/>
        <end position="78"/>
    </location>
</feature>
<feature type="compositionally biased region" description="Basic and acidic residues" evidence="1">
    <location>
        <begin position="212"/>
        <end position="223"/>
    </location>
</feature>
<protein>
    <submittedName>
        <fullName evidence="3">Uncharacterized protein</fullName>
    </submittedName>
</protein>
<feature type="region of interest" description="Disordered" evidence="1">
    <location>
        <begin position="585"/>
        <end position="624"/>
    </location>
</feature>
<feature type="region of interest" description="Disordered" evidence="1">
    <location>
        <begin position="102"/>
        <end position="349"/>
    </location>
</feature>
<keyword evidence="2" id="KW-0812">Transmembrane</keyword>
<feature type="compositionally biased region" description="Acidic residues" evidence="1">
    <location>
        <begin position="336"/>
        <end position="345"/>
    </location>
</feature>
<dbReference type="AlphaFoldDB" id="A0A2S5B969"/>
<dbReference type="PANTHER" id="PTHR21535">
    <property type="entry name" value="MAGNESIUM AND COBALT TRANSPORT PROTEIN/MITOCHONDRIAL IMPORT INNER MEMBRANE TRANSLOCASE SUBUNIT TIM8"/>
    <property type="match status" value="1"/>
</dbReference>